<proteinExistence type="predicted"/>
<dbReference type="AlphaFoldDB" id="A0A195C1A0"/>
<dbReference type="EMBL" id="KQ978350">
    <property type="protein sequence ID" value="KYM94654.1"/>
    <property type="molecule type" value="Genomic_DNA"/>
</dbReference>
<evidence type="ECO:0000313" key="1">
    <source>
        <dbReference type="EMBL" id="KYM94654.1"/>
    </source>
</evidence>
<name>A0A195C1A0_9HYME</name>
<keyword evidence="2" id="KW-1185">Reference proteome</keyword>
<protein>
    <submittedName>
        <fullName evidence="1">Uncharacterized protein</fullName>
    </submittedName>
</protein>
<organism evidence="1 2">
    <name type="scientific">Cyphomyrmex costatus</name>
    <dbReference type="NCBI Taxonomy" id="456900"/>
    <lineage>
        <taxon>Eukaryota</taxon>
        <taxon>Metazoa</taxon>
        <taxon>Ecdysozoa</taxon>
        <taxon>Arthropoda</taxon>
        <taxon>Hexapoda</taxon>
        <taxon>Insecta</taxon>
        <taxon>Pterygota</taxon>
        <taxon>Neoptera</taxon>
        <taxon>Endopterygota</taxon>
        <taxon>Hymenoptera</taxon>
        <taxon>Apocrita</taxon>
        <taxon>Aculeata</taxon>
        <taxon>Formicoidea</taxon>
        <taxon>Formicidae</taxon>
        <taxon>Myrmicinae</taxon>
        <taxon>Cyphomyrmex</taxon>
    </lineage>
</organism>
<accession>A0A195C1A0</accession>
<sequence length="213" mass="24426">MKHKQFAPCNNTKQLFAFTRYRFGSLIIWSTYREILLRFYDRNDRIVFSTVPDGANLSLSLQREVLEGRIDCTLMSADAFCKPFVSDLVVTFGDLPVTPLPSSSSQQHELILEFRLTTLYNVQCRVHSRATQFAWMQAVGSNRPSADNTISSRIFKFLSYSSTFDVPPVWRTAESGNEFTAERDGKEETGLEPMEIFIPEIFFGITAWFLAFI</sequence>
<gene>
    <name evidence="1" type="ORF">ALC62_14634</name>
</gene>
<reference evidence="1 2" key="1">
    <citation type="submission" date="2016-03" db="EMBL/GenBank/DDBJ databases">
        <title>Cyphomyrmex costatus WGS genome.</title>
        <authorList>
            <person name="Nygaard S."/>
            <person name="Hu H."/>
            <person name="Boomsma J."/>
            <person name="Zhang G."/>
        </authorList>
    </citation>
    <scope>NUCLEOTIDE SEQUENCE [LARGE SCALE GENOMIC DNA]</scope>
    <source>
        <strain evidence="1">MS0001</strain>
        <tissue evidence="1">Whole body</tissue>
    </source>
</reference>
<dbReference type="Proteomes" id="UP000078542">
    <property type="component" value="Unassembled WGS sequence"/>
</dbReference>
<evidence type="ECO:0000313" key="2">
    <source>
        <dbReference type="Proteomes" id="UP000078542"/>
    </source>
</evidence>